<dbReference type="EMBL" id="JAGHQM010000866">
    <property type="protein sequence ID" value="KAH0558375.1"/>
    <property type="molecule type" value="Genomic_DNA"/>
</dbReference>
<reference evidence="1" key="1">
    <citation type="submission" date="2021-03" db="EMBL/GenBank/DDBJ databases">
        <title>Comparative genomics and phylogenomic investigation of the class Geoglossomycetes provide insights into ecological specialization and systematics.</title>
        <authorList>
            <person name="Melie T."/>
            <person name="Pirro S."/>
            <person name="Miller A.N."/>
            <person name="Quandt A."/>
        </authorList>
    </citation>
    <scope>NUCLEOTIDE SEQUENCE</scope>
    <source>
        <strain evidence="1">CAQ_001_2017</strain>
    </source>
</reference>
<dbReference type="InterPro" id="IPR043129">
    <property type="entry name" value="ATPase_NBD"/>
</dbReference>
<name>A0A9P8LA55_9PEZI</name>
<evidence type="ECO:0000313" key="2">
    <source>
        <dbReference type="Proteomes" id="UP000750711"/>
    </source>
</evidence>
<dbReference type="SUPFAM" id="SSF53067">
    <property type="entry name" value="Actin-like ATPase domain"/>
    <property type="match status" value="1"/>
</dbReference>
<keyword evidence="2" id="KW-1185">Reference proteome</keyword>
<organism evidence="1 2">
    <name type="scientific">Trichoglossum hirsutum</name>
    <dbReference type="NCBI Taxonomy" id="265104"/>
    <lineage>
        <taxon>Eukaryota</taxon>
        <taxon>Fungi</taxon>
        <taxon>Dikarya</taxon>
        <taxon>Ascomycota</taxon>
        <taxon>Pezizomycotina</taxon>
        <taxon>Geoglossomycetes</taxon>
        <taxon>Geoglossales</taxon>
        <taxon>Geoglossaceae</taxon>
        <taxon>Trichoglossum</taxon>
    </lineage>
</organism>
<dbReference type="PANTHER" id="PTHR14187">
    <property type="entry name" value="ALPHA KINASE/ELONGATION FACTOR 2 KINASE"/>
    <property type="match status" value="1"/>
</dbReference>
<sequence length="409" mass="46509">MAGIVSEHGLEILSEPEAAALYTFKYAGHSSSMIRANDRIVVCDAGGGTVDLISYDVLQVEPLIVRECAAGTGDYCGSTFIDRNFERLFALRMGRHYDALRPEHHQQVVKNFETAKMAFRDAPGQHKFFVNIPTVDEIKEAGVEGGHLGISRQEMRSLFDPVVDQIIDLIKHQVMIVSQGPQRVNVRRIRPSILLVGGFGESEYLHKRVSQWASQYDVQVIQPREASTAIVRGAVLKGIEPQSGPGKTQVTRVARRSYGAPTSQLFIPGMHLEEDAFYDRFTGRKMAKNQISWFIRKQHQPVTDDHTFSYAFSRHFRTVTPWTDTLVSCEADRPPTRYDPAVVRKHCNIVSDLTHLKKSRFSRRWKNWRPYYMAEYELVMNLKNNNLGFALHYKGNRYGATNVNVDFEG</sequence>
<evidence type="ECO:0000313" key="1">
    <source>
        <dbReference type="EMBL" id="KAH0558375.1"/>
    </source>
</evidence>
<gene>
    <name evidence="1" type="ORF">GP486_004965</name>
</gene>
<proteinExistence type="predicted"/>
<dbReference type="CDD" id="cd10170">
    <property type="entry name" value="ASKHA_NBD_HSP70"/>
    <property type="match status" value="1"/>
</dbReference>
<dbReference type="PANTHER" id="PTHR14187:SF5">
    <property type="entry name" value="HEAT SHOCK 70 KDA PROTEIN 12A"/>
    <property type="match status" value="1"/>
</dbReference>
<accession>A0A9P8LA55</accession>
<dbReference type="Gene3D" id="3.30.420.40">
    <property type="match status" value="2"/>
</dbReference>
<dbReference type="Proteomes" id="UP000750711">
    <property type="component" value="Unassembled WGS sequence"/>
</dbReference>
<dbReference type="AlphaFoldDB" id="A0A9P8LA55"/>
<protein>
    <submittedName>
        <fullName evidence="1">Uncharacterized protein</fullName>
    </submittedName>
</protein>
<dbReference type="Gene3D" id="3.90.640.10">
    <property type="entry name" value="Actin, Chain A, domain 4"/>
    <property type="match status" value="1"/>
</dbReference>
<comment type="caution">
    <text evidence="1">The sequence shown here is derived from an EMBL/GenBank/DDBJ whole genome shotgun (WGS) entry which is preliminary data.</text>
</comment>